<protein>
    <submittedName>
        <fullName evidence="3">Uncharacterized protein</fullName>
    </submittedName>
</protein>
<feature type="transmembrane region" description="Helical" evidence="2">
    <location>
        <begin position="205"/>
        <end position="229"/>
    </location>
</feature>
<keyword evidence="2" id="KW-1133">Transmembrane helix</keyword>
<keyword evidence="2" id="KW-0472">Membrane</keyword>
<dbReference type="EMBL" id="CAWUHD010000213">
    <property type="protein sequence ID" value="CAK7238183.1"/>
    <property type="molecule type" value="Genomic_DNA"/>
</dbReference>
<feature type="transmembrane region" description="Helical" evidence="2">
    <location>
        <begin position="140"/>
        <end position="160"/>
    </location>
</feature>
<dbReference type="Proteomes" id="UP001642482">
    <property type="component" value="Unassembled WGS sequence"/>
</dbReference>
<feature type="transmembrane region" description="Helical" evidence="2">
    <location>
        <begin position="58"/>
        <end position="84"/>
    </location>
</feature>
<evidence type="ECO:0000256" key="1">
    <source>
        <dbReference type="SAM" id="MobiDB-lite"/>
    </source>
</evidence>
<dbReference type="PANTHER" id="PTHR42069:SF1">
    <property type="entry name" value="MARVEL DOMAIN-CONTAINING PROTEIN"/>
    <property type="match status" value="1"/>
</dbReference>
<keyword evidence="4" id="KW-1185">Reference proteome</keyword>
<gene>
    <name evidence="3" type="ORF">SEUCBS140593_010409</name>
</gene>
<comment type="caution">
    <text evidence="3">The sequence shown here is derived from an EMBL/GenBank/DDBJ whole genome shotgun (WGS) entry which is preliminary data.</text>
</comment>
<name>A0ABP0D1A6_9PEZI</name>
<evidence type="ECO:0000313" key="3">
    <source>
        <dbReference type="EMBL" id="CAK7238183.1"/>
    </source>
</evidence>
<organism evidence="3 4">
    <name type="scientific">Sporothrix eucalyptigena</name>
    <dbReference type="NCBI Taxonomy" id="1812306"/>
    <lineage>
        <taxon>Eukaryota</taxon>
        <taxon>Fungi</taxon>
        <taxon>Dikarya</taxon>
        <taxon>Ascomycota</taxon>
        <taxon>Pezizomycotina</taxon>
        <taxon>Sordariomycetes</taxon>
        <taxon>Sordariomycetidae</taxon>
        <taxon>Ophiostomatales</taxon>
        <taxon>Ophiostomataceae</taxon>
        <taxon>Sporothrix</taxon>
    </lineage>
</organism>
<feature type="transmembrane region" description="Helical" evidence="2">
    <location>
        <begin position="104"/>
        <end position="128"/>
    </location>
</feature>
<reference evidence="3 4" key="1">
    <citation type="submission" date="2024-01" db="EMBL/GenBank/DDBJ databases">
        <authorList>
            <person name="Allen C."/>
            <person name="Tagirdzhanova G."/>
        </authorList>
    </citation>
    <scope>NUCLEOTIDE SEQUENCE [LARGE SCALE GENOMIC DNA]</scope>
</reference>
<sequence length="300" mass="33280">MEAAQIEPTRASHSACPDGTRRAPRYPGQEELQRLEAATDKEQAHDLKIKTRVRIAKFALRGVKLTCSLIVLSMMTASLALFHATRSLSALNGFPPWAANTKTWPQKIVLAAACLSVAVSLLLFLGYCRRGHPWVKKLGAYERLFAIGWFLVNTTLWGLAAGVLQSTHADGHGQDLWGWSCANNERAQLFSQKINYALVCRLQNWSLVCIIIEIVLEGISIVLYCVVLYRIHSRRRLHRAMEMRNRARFYMQSSLPDLLAGAAPNDSGVHLSPAASIGMTYPAVPIPAAYPDAKQPNTIF</sequence>
<accession>A0ABP0D1A6</accession>
<feature type="region of interest" description="Disordered" evidence="1">
    <location>
        <begin position="1"/>
        <end position="25"/>
    </location>
</feature>
<proteinExistence type="predicted"/>
<keyword evidence="2" id="KW-0812">Transmembrane</keyword>
<dbReference type="PANTHER" id="PTHR42069">
    <property type="entry name" value="HYPHAL ANASTAMOSIS-8 PROTEIN"/>
    <property type="match status" value="1"/>
</dbReference>
<evidence type="ECO:0000313" key="4">
    <source>
        <dbReference type="Proteomes" id="UP001642482"/>
    </source>
</evidence>
<evidence type="ECO:0000256" key="2">
    <source>
        <dbReference type="SAM" id="Phobius"/>
    </source>
</evidence>